<accession>A0A934JS10</accession>
<dbReference type="RefSeq" id="WP_199467451.1">
    <property type="nucleotide sequence ID" value="NZ_JAEMNX010000004.1"/>
</dbReference>
<gene>
    <name evidence="2" type="ORF">I8J31_06365</name>
</gene>
<evidence type="ECO:0000313" key="3">
    <source>
        <dbReference type="Proteomes" id="UP000628710"/>
    </source>
</evidence>
<feature type="region of interest" description="Disordered" evidence="1">
    <location>
        <begin position="161"/>
        <end position="198"/>
    </location>
</feature>
<feature type="compositionally biased region" description="Polar residues" evidence="1">
    <location>
        <begin position="723"/>
        <end position="734"/>
    </location>
</feature>
<name>A0A934JS10_9GAMM</name>
<proteinExistence type="predicted"/>
<feature type="region of interest" description="Disordered" evidence="1">
    <location>
        <begin position="798"/>
        <end position="848"/>
    </location>
</feature>
<dbReference type="GO" id="GO:0003824">
    <property type="term" value="F:catalytic activity"/>
    <property type="evidence" value="ECO:0007669"/>
    <property type="project" value="UniProtKB-ARBA"/>
</dbReference>
<evidence type="ECO:0000313" key="2">
    <source>
        <dbReference type="EMBL" id="MBJ7537302.1"/>
    </source>
</evidence>
<dbReference type="AlphaFoldDB" id="A0A934JS10"/>
<dbReference type="EMBL" id="JAEMNX010000004">
    <property type="protein sequence ID" value="MBJ7537302.1"/>
    <property type="molecule type" value="Genomic_DNA"/>
</dbReference>
<feature type="compositionally biased region" description="Low complexity" evidence="1">
    <location>
        <begin position="817"/>
        <end position="828"/>
    </location>
</feature>
<dbReference type="Pfam" id="PF13332">
    <property type="entry name" value="Fil_haemagg_2"/>
    <property type="match status" value="1"/>
</dbReference>
<reference evidence="2" key="1">
    <citation type="submission" date="2020-12" db="EMBL/GenBank/DDBJ databases">
        <title>Marinomonas arctica sp. nov., a psychrotolerant bacterium isolated from the Arctic.</title>
        <authorList>
            <person name="Zhang Y."/>
        </authorList>
    </citation>
    <scope>NUCLEOTIDE SEQUENCE</scope>
    <source>
        <strain evidence="2">C1424</strain>
    </source>
</reference>
<dbReference type="InterPro" id="IPR025157">
    <property type="entry name" value="Hemagglutinin_rpt"/>
</dbReference>
<sequence>TVGVKNAYVDVALAAKSLKDALEAVKDAKSAYDDAKQKVDEGKMLKDDLKYYEVNIAAATKNAVGAQAAAAASIAGAAAAASTSFGTGFYASAGASTQKTTNSTVTTQSEWNGSSINVGGNSQFTADNNINVEGSSINTAGALALEATNIDVFAGKNTLQTSNTSHSEGVSASVGTNGGISGSINTSDSESQSNSTEYINSQISAGSLASNSESLTLKGGSFSATDIDISTDKLVVESLQNTATSQSESTGFNLGGSYGGEVTTENEQGQMVTSEEGASGNIGANSNKSSSNVAWVDNQSGILGNNVNITAKETRLTGGLIAAVDETGQDNGQLTFTTDTLVTSDIQDTDNSESTGINLSTSPTIEGSTTVQANYQGHDKAQTTASTIGQGLVRVGGQDLDQVTDQQVNRDVNNSQRVTKDLETGGLDASVTVDNESIVAAGVAVADAVDYVADEIAVLGNDLPEELREQLGEKGEILYDSLIRSDVSEEERIALLEKEDLVQYLASEEVLKNAPEEEVTAALDNLKDRAGEALQLDNADKTTEAFTESEILASSDMPETRILDTLEVTGSYPDEPDILQKATDGLGRAAQVVDQLAQENPQTAGALSTALGLVTGGVVREGIAIAVGAATEIAASQSETVRDALGQVDEVMDHVTNIAANIIYDSGSVEDFVSDVDYEVTNPDDRPTELGASATGVKGGVATGVTLASIVVGVGGSKKGSTDNKGSGSNETSGVGSGAEDNISTRSNSGDAAVNGSDRVLWGNWNDYSKQVIDTPNGPQNFAVIGDRLYSEHAVARMQPSGQRYSSGHASSENHNPTSISPSTGTPSWADGIEPGINVSDGTKNLRGRSISPSYVEDIIKNNHHIKQPNGNLVYEGGSLNVIVSPDNKRVISIINVD</sequence>
<protein>
    <submittedName>
        <fullName evidence="2">Hemagglutinin repeat-containing protein</fullName>
    </submittedName>
</protein>
<dbReference type="Proteomes" id="UP000628710">
    <property type="component" value="Unassembled WGS sequence"/>
</dbReference>
<feature type="compositionally biased region" description="Polar residues" evidence="1">
    <location>
        <begin position="800"/>
        <end position="816"/>
    </location>
</feature>
<feature type="compositionally biased region" description="Polar residues" evidence="1">
    <location>
        <begin position="182"/>
        <end position="198"/>
    </location>
</feature>
<evidence type="ECO:0000256" key="1">
    <source>
        <dbReference type="SAM" id="MobiDB-lite"/>
    </source>
</evidence>
<comment type="caution">
    <text evidence="2">The sequence shown here is derived from an EMBL/GenBank/DDBJ whole genome shotgun (WGS) entry which is preliminary data.</text>
</comment>
<keyword evidence="3" id="KW-1185">Reference proteome</keyword>
<feature type="compositionally biased region" description="Polar residues" evidence="1">
    <location>
        <begin position="161"/>
        <end position="175"/>
    </location>
</feature>
<feature type="region of interest" description="Disordered" evidence="1">
    <location>
        <begin position="716"/>
        <end position="754"/>
    </location>
</feature>
<feature type="non-terminal residue" evidence="2">
    <location>
        <position position="1"/>
    </location>
</feature>
<organism evidence="2 3">
    <name type="scientific">Marinomonas transparens</name>
    <dbReference type="NCBI Taxonomy" id="2795388"/>
    <lineage>
        <taxon>Bacteria</taxon>
        <taxon>Pseudomonadati</taxon>
        <taxon>Pseudomonadota</taxon>
        <taxon>Gammaproteobacteria</taxon>
        <taxon>Oceanospirillales</taxon>
        <taxon>Oceanospirillaceae</taxon>
        <taxon>Marinomonas</taxon>
    </lineage>
</organism>